<keyword evidence="3" id="KW-1185">Reference proteome</keyword>
<protein>
    <submittedName>
        <fullName evidence="2">Uncharacterized protein</fullName>
    </submittedName>
</protein>
<dbReference type="AlphaFoldDB" id="A0A418VAV6"/>
<evidence type="ECO:0000313" key="2">
    <source>
        <dbReference type="EMBL" id="RJF73166.1"/>
    </source>
</evidence>
<gene>
    <name evidence="2" type="ORF">D3875_18035</name>
</gene>
<organism evidence="2 3">
    <name type="scientific">Deinococcus cavernae</name>
    <dbReference type="NCBI Taxonomy" id="2320857"/>
    <lineage>
        <taxon>Bacteria</taxon>
        <taxon>Thermotogati</taxon>
        <taxon>Deinococcota</taxon>
        <taxon>Deinococci</taxon>
        <taxon>Deinococcales</taxon>
        <taxon>Deinococcaceae</taxon>
        <taxon>Deinococcus</taxon>
    </lineage>
</organism>
<reference evidence="2 3" key="1">
    <citation type="submission" date="2018-09" db="EMBL/GenBank/DDBJ databases">
        <authorList>
            <person name="Zhu H."/>
        </authorList>
    </citation>
    <scope>NUCLEOTIDE SEQUENCE [LARGE SCALE GENOMIC DNA]</scope>
    <source>
        <strain evidence="2 3">K2S05-167</strain>
    </source>
</reference>
<dbReference type="Proteomes" id="UP000286287">
    <property type="component" value="Unassembled WGS sequence"/>
</dbReference>
<dbReference type="EMBL" id="QYUJ01000014">
    <property type="protein sequence ID" value="RJF73166.1"/>
    <property type="molecule type" value="Genomic_DNA"/>
</dbReference>
<proteinExistence type="predicted"/>
<feature type="chain" id="PRO_5019237929" evidence="1">
    <location>
        <begin position="18"/>
        <end position="168"/>
    </location>
</feature>
<dbReference type="RefSeq" id="WP_119765899.1">
    <property type="nucleotide sequence ID" value="NZ_QYUJ01000014.1"/>
</dbReference>
<comment type="caution">
    <text evidence="2">The sequence shown here is derived from an EMBL/GenBank/DDBJ whole genome shotgun (WGS) entry which is preliminary data.</text>
</comment>
<evidence type="ECO:0000313" key="3">
    <source>
        <dbReference type="Proteomes" id="UP000286287"/>
    </source>
</evidence>
<name>A0A418VAV6_9DEIO</name>
<accession>A0A418VAV6</accession>
<evidence type="ECO:0000256" key="1">
    <source>
        <dbReference type="SAM" id="SignalP"/>
    </source>
</evidence>
<feature type="signal peptide" evidence="1">
    <location>
        <begin position="1"/>
        <end position="17"/>
    </location>
</feature>
<sequence>MKPLLTLLLLTAAPALAQQPDLSFTAQGQVGTFQEFITPPTLIWKEGPDSYPVGRINLDKTVSLTLTKANTAKFSRATILNSELAGSDGSTTYTTKFFVWVDRDAFLRGEKKCGASTTRYDLNFKAGWNVLDFIYTRNSSTSSWSNDEYRNARPIKQYVGPWVVYDDN</sequence>
<dbReference type="OrthoDB" id="65060at2"/>
<keyword evidence="1" id="KW-0732">Signal</keyword>